<dbReference type="RefSeq" id="WP_049684747.1">
    <property type="nucleotide sequence ID" value="NZ_CP009170.1"/>
</dbReference>
<dbReference type="EMBL" id="CP009170">
    <property type="protein sequence ID" value="AIS51876.1"/>
    <property type="molecule type" value="Genomic_DNA"/>
</dbReference>
<dbReference type="KEGG" id="tki:TKV_c06920"/>
<feature type="domain" description="DUF7309" evidence="2">
    <location>
        <begin position="10"/>
        <end position="179"/>
    </location>
</feature>
<accession>A0A097APY2</accession>
<evidence type="ECO:0000313" key="4">
    <source>
        <dbReference type="Proteomes" id="UP000029669"/>
    </source>
</evidence>
<dbReference type="OrthoDB" id="9801392at2"/>
<feature type="domain" description="DUF6930" evidence="1">
    <location>
        <begin position="214"/>
        <end position="333"/>
    </location>
</feature>
<proteinExistence type="predicted"/>
<evidence type="ECO:0000259" key="2">
    <source>
        <dbReference type="Pfam" id="PF23988"/>
    </source>
</evidence>
<gene>
    <name evidence="3" type="ORF">TKV_c06920</name>
</gene>
<sequence>MKEKATLEEWKELYEVAVKIKELNPWKYFWDVDIITLILPENEEPVYCSVMGRGGEFYGIGFYFGFDALDNFYKIIETTDMPPQQIQRFQEDNVIICYFGDREELFKEELQIVKDLGLKFRGRNNWIYFRSFKKGYAPYILNKEEVLKQTAIMRHLLQALKNYIEENIVVNFEEGETLVHKYDEQKNQWVTLAAPLLLPQRKYLIPILKDELLLSRMAKQPTTSAEIEVDIAYLNTIIRDKEYDRPIAGRICILADSKSGMIIDQHILSPEDNEVQYVFDMVIPYILNMGKPKKIFVRDEYLFHLLVDLCERTKIGLYIKSRLNAIDYFIEEFVNFR</sequence>
<evidence type="ECO:0000259" key="1">
    <source>
        <dbReference type="Pfam" id="PF22007"/>
    </source>
</evidence>
<dbReference type="InterPro" id="IPR054216">
    <property type="entry name" value="DUF6930"/>
</dbReference>
<dbReference type="InterPro" id="IPR055733">
    <property type="entry name" value="DUF7309"/>
</dbReference>
<dbReference type="Pfam" id="PF23988">
    <property type="entry name" value="DUF7309"/>
    <property type="match status" value="1"/>
</dbReference>
<name>A0A097APY2_THEKI</name>
<dbReference type="HOGENOM" id="CLU_070794_0_0_9"/>
<protein>
    <recommendedName>
        <fullName evidence="5">NurA domain-containing protein</fullName>
    </recommendedName>
</protein>
<keyword evidence="4" id="KW-1185">Reference proteome</keyword>
<dbReference type="eggNOG" id="COG3012">
    <property type="taxonomic scope" value="Bacteria"/>
</dbReference>
<evidence type="ECO:0008006" key="5">
    <source>
        <dbReference type="Google" id="ProtNLM"/>
    </source>
</evidence>
<dbReference type="AlphaFoldDB" id="A0A097APY2"/>
<dbReference type="STRING" id="2325.TKV_c06920"/>
<reference evidence="4" key="1">
    <citation type="journal article" date="2015" name="Genome Announc.">
        <title>Whole-Genome Sequences of 80 Environmental and Clinical Isolates of Burkholderia pseudomallei.</title>
        <authorList>
            <person name="Johnson S.L."/>
            <person name="Baker A.L."/>
            <person name="Chain P.S."/>
            <person name="Currie B.J."/>
            <person name="Daligault H.E."/>
            <person name="Davenport K.W."/>
            <person name="Davis C.B."/>
            <person name="Inglis T.J."/>
            <person name="Kaestli M."/>
            <person name="Koren S."/>
            <person name="Mayo M."/>
            <person name="Merritt A.J."/>
            <person name="Price E.P."/>
            <person name="Sarovich D.S."/>
            <person name="Warner J."/>
            <person name="Rosovitz M.J."/>
        </authorList>
    </citation>
    <scope>NUCLEOTIDE SEQUENCE [LARGE SCALE GENOMIC DNA]</scope>
    <source>
        <strain evidence="4">DSM 2030</strain>
    </source>
</reference>
<evidence type="ECO:0000313" key="3">
    <source>
        <dbReference type="EMBL" id="AIS51876.1"/>
    </source>
</evidence>
<dbReference type="Pfam" id="PF22007">
    <property type="entry name" value="DUF6930"/>
    <property type="match status" value="1"/>
</dbReference>
<organism evidence="3 4">
    <name type="scientific">Thermoanaerobacter kivui</name>
    <name type="common">Acetogenium kivui</name>
    <dbReference type="NCBI Taxonomy" id="2325"/>
    <lineage>
        <taxon>Bacteria</taxon>
        <taxon>Bacillati</taxon>
        <taxon>Bacillota</taxon>
        <taxon>Clostridia</taxon>
        <taxon>Thermoanaerobacterales</taxon>
        <taxon>Thermoanaerobacteraceae</taxon>
        <taxon>Thermoanaerobacter</taxon>
    </lineage>
</organism>
<dbReference type="Proteomes" id="UP000029669">
    <property type="component" value="Chromosome"/>
</dbReference>